<comment type="similarity">
    <text evidence="2">Belongs to the SURF4 family.</text>
</comment>
<organism evidence="7 8">
    <name type="scientific">Piromyces finnis</name>
    <dbReference type="NCBI Taxonomy" id="1754191"/>
    <lineage>
        <taxon>Eukaryota</taxon>
        <taxon>Fungi</taxon>
        <taxon>Fungi incertae sedis</taxon>
        <taxon>Chytridiomycota</taxon>
        <taxon>Chytridiomycota incertae sedis</taxon>
        <taxon>Neocallimastigomycetes</taxon>
        <taxon>Neocallimastigales</taxon>
        <taxon>Neocallimastigaceae</taxon>
        <taxon>Piromyces</taxon>
    </lineage>
</organism>
<feature type="transmembrane region" description="Helical" evidence="6">
    <location>
        <begin position="187"/>
        <end position="209"/>
    </location>
</feature>
<accession>A0A1Y1VG98</accession>
<evidence type="ECO:0000256" key="3">
    <source>
        <dbReference type="ARBA" id="ARBA00022692"/>
    </source>
</evidence>
<sequence length="262" mass="30177">MEKTKNKKNFKNSIKETFNYFEYYIVDNNTVSNVLPWGRILLTIPFLEDSLLIIYNWNNHINYYGINSIILKMLLICLIVGSVSSFHKSTLKYGVYILIATEIIKLVLFEQIFNITYYLKLICNLNGLILLLAEVFLNQSSEVNKILLFEQPKILKCVDENSQKNITLLKKCVILLYTLSIFLSKKFNIFIVIAACFSIIALGLVIFGANNNNSFTYFIFILSILNLAINNYWTSNEVLYITKFQISQALTMLSGVSLFISN</sequence>
<evidence type="ECO:0000256" key="1">
    <source>
        <dbReference type="ARBA" id="ARBA00004141"/>
    </source>
</evidence>
<feature type="transmembrane region" description="Helical" evidence="6">
    <location>
        <begin position="215"/>
        <end position="233"/>
    </location>
</feature>
<dbReference type="EMBL" id="MCFH01000009">
    <property type="protein sequence ID" value="ORX55389.1"/>
    <property type="molecule type" value="Genomic_DNA"/>
</dbReference>
<dbReference type="STRING" id="1754191.A0A1Y1VG98"/>
<keyword evidence="8" id="KW-1185">Reference proteome</keyword>
<reference evidence="7 8" key="2">
    <citation type="submission" date="2016-08" db="EMBL/GenBank/DDBJ databases">
        <title>Pervasive Adenine N6-methylation of Active Genes in Fungi.</title>
        <authorList>
            <consortium name="DOE Joint Genome Institute"/>
            <person name="Mondo S.J."/>
            <person name="Dannebaum R.O."/>
            <person name="Kuo R.C."/>
            <person name="Labutti K."/>
            <person name="Haridas S."/>
            <person name="Kuo A."/>
            <person name="Salamov A."/>
            <person name="Ahrendt S.R."/>
            <person name="Lipzen A."/>
            <person name="Sullivan W."/>
            <person name="Andreopoulos W.B."/>
            <person name="Clum A."/>
            <person name="Lindquist E."/>
            <person name="Daum C."/>
            <person name="Ramamoorthy G.K."/>
            <person name="Gryganskyi A."/>
            <person name="Culley D."/>
            <person name="Magnuson J.K."/>
            <person name="James T.Y."/>
            <person name="O'Malley M.A."/>
            <person name="Stajich J.E."/>
            <person name="Spatafora J.W."/>
            <person name="Visel A."/>
            <person name="Grigoriev I.V."/>
        </authorList>
    </citation>
    <scope>NUCLEOTIDE SEQUENCE [LARGE SCALE GENOMIC DNA]</scope>
    <source>
        <strain evidence="8">finn</strain>
    </source>
</reference>
<dbReference type="Pfam" id="PF02077">
    <property type="entry name" value="SURF4"/>
    <property type="match status" value="1"/>
</dbReference>
<dbReference type="AlphaFoldDB" id="A0A1Y1VG98"/>
<evidence type="ECO:0000256" key="6">
    <source>
        <dbReference type="SAM" id="Phobius"/>
    </source>
</evidence>
<dbReference type="GO" id="GO:0016020">
    <property type="term" value="C:membrane"/>
    <property type="evidence" value="ECO:0007669"/>
    <property type="project" value="UniProtKB-SubCell"/>
</dbReference>
<evidence type="ECO:0008006" key="9">
    <source>
        <dbReference type="Google" id="ProtNLM"/>
    </source>
</evidence>
<proteinExistence type="inferred from homology"/>
<comment type="caution">
    <text evidence="7">The sequence shown here is derived from an EMBL/GenBank/DDBJ whole genome shotgun (WGS) entry which is preliminary data.</text>
</comment>
<evidence type="ECO:0000256" key="5">
    <source>
        <dbReference type="ARBA" id="ARBA00023136"/>
    </source>
</evidence>
<evidence type="ECO:0000313" key="7">
    <source>
        <dbReference type="EMBL" id="ORX55389.1"/>
    </source>
</evidence>
<dbReference type="Proteomes" id="UP000193719">
    <property type="component" value="Unassembled WGS sequence"/>
</dbReference>
<dbReference type="InterPro" id="IPR002995">
    <property type="entry name" value="Surf4"/>
</dbReference>
<evidence type="ECO:0000256" key="2">
    <source>
        <dbReference type="ARBA" id="ARBA00006945"/>
    </source>
</evidence>
<evidence type="ECO:0000256" key="4">
    <source>
        <dbReference type="ARBA" id="ARBA00022989"/>
    </source>
</evidence>
<keyword evidence="3 6" id="KW-0812">Transmembrane</keyword>
<comment type="subcellular location">
    <subcellularLocation>
        <location evidence="1">Membrane</location>
        <topology evidence="1">Multi-pass membrane protein</topology>
    </subcellularLocation>
</comment>
<feature type="transmembrane region" description="Helical" evidence="6">
    <location>
        <begin position="63"/>
        <end position="81"/>
    </location>
</feature>
<dbReference type="OrthoDB" id="7859621at2759"/>
<gene>
    <name evidence="7" type="ORF">BCR36DRAFT_410317</name>
</gene>
<evidence type="ECO:0000313" key="8">
    <source>
        <dbReference type="Proteomes" id="UP000193719"/>
    </source>
</evidence>
<keyword evidence="5 6" id="KW-0472">Membrane</keyword>
<name>A0A1Y1VG98_9FUNG</name>
<protein>
    <recommendedName>
        <fullName evidence="9">SURF4-domain-containing protein</fullName>
    </recommendedName>
</protein>
<feature type="transmembrane region" description="Helical" evidence="6">
    <location>
        <begin position="93"/>
        <end position="109"/>
    </location>
</feature>
<reference evidence="7 8" key="1">
    <citation type="submission" date="2016-08" db="EMBL/GenBank/DDBJ databases">
        <title>Genomes of anaerobic fungi encode conserved fungal cellulosomes for biomass hydrolysis.</title>
        <authorList>
            <consortium name="DOE Joint Genome Institute"/>
            <person name="Haitjema C.H."/>
            <person name="Gilmore S.P."/>
            <person name="Henske J.K."/>
            <person name="Solomon K.V."/>
            <person name="De Groot R."/>
            <person name="Kuo A."/>
            <person name="Mondo S.J."/>
            <person name="Salamov A.A."/>
            <person name="Labutti K."/>
            <person name="Zhao Z."/>
            <person name="Chiniquy J."/>
            <person name="Barry K."/>
            <person name="Brewer H.M."/>
            <person name="Purvine S.O."/>
            <person name="Wright A.T."/>
            <person name="Boxma B."/>
            <person name="Van Alen T."/>
            <person name="Hackstein J.H."/>
            <person name="Baker S.E."/>
            <person name="Grigoriev I.V."/>
            <person name="O'Malley M.A."/>
        </authorList>
    </citation>
    <scope>NUCLEOTIDE SEQUENCE [LARGE SCALE GENOMIC DNA]</scope>
    <source>
        <strain evidence="8">finn</strain>
    </source>
</reference>
<keyword evidence="4 6" id="KW-1133">Transmembrane helix</keyword>